<sequence length="278" mass="31766">MPNENVQEQMTKNSPHSVESVQEFTIQHQSAESTQEQIPENSPHNAEGVQERTPENSSKTNAREFTTQCKGVQEYQRIHYIAKSAQGQMPENLPHNAEGVQEQIPENLRIYHTTRSVESVQEQIPENSSHNAKGVQEQTPKNLSYAQRQMLENLPHNTKVFKNTREFITLLKVPKDKCQKIHHTMPKVFKNKHQRIQKFTTQCEGVQEHQRIHHSAESVQGQMPENSLHNAKGFKITPENSLQCQNVKSTQEQIPKNSPHNAKSVQGHAQKINNAEDA</sequence>
<gene>
    <name evidence="2" type="ORF">C2G38_2209600</name>
</gene>
<evidence type="ECO:0000313" key="2">
    <source>
        <dbReference type="EMBL" id="RIB09170.1"/>
    </source>
</evidence>
<evidence type="ECO:0000313" key="3">
    <source>
        <dbReference type="Proteomes" id="UP000266673"/>
    </source>
</evidence>
<dbReference type="EMBL" id="QKWP01001407">
    <property type="protein sequence ID" value="RIB09170.1"/>
    <property type="molecule type" value="Genomic_DNA"/>
</dbReference>
<protein>
    <submittedName>
        <fullName evidence="2">Uncharacterized protein</fullName>
    </submittedName>
</protein>
<organism evidence="2 3">
    <name type="scientific">Gigaspora rosea</name>
    <dbReference type="NCBI Taxonomy" id="44941"/>
    <lineage>
        <taxon>Eukaryota</taxon>
        <taxon>Fungi</taxon>
        <taxon>Fungi incertae sedis</taxon>
        <taxon>Mucoromycota</taxon>
        <taxon>Glomeromycotina</taxon>
        <taxon>Glomeromycetes</taxon>
        <taxon>Diversisporales</taxon>
        <taxon>Gigasporaceae</taxon>
        <taxon>Gigaspora</taxon>
    </lineage>
</organism>
<feature type="region of interest" description="Disordered" evidence="1">
    <location>
        <begin position="1"/>
        <end position="62"/>
    </location>
</feature>
<evidence type="ECO:0000256" key="1">
    <source>
        <dbReference type="SAM" id="MobiDB-lite"/>
    </source>
</evidence>
<reference evidence="2 3" key="1">
    <citation type="submission" date="2018-06" db="EMBL/GenBank/DDBJ databases">
        <title>Comparative genomics reveals the genomic features of Rhizophagus irregularis, R. cerebriforme, R. diaphanum and Gigaspora rosea, and their symbiotic lifestyle signature.</title>
        <authorList>
            <person name="Morin E."/>
            <person name="San Clemente H."/>
            <person name="Chen E.C.H."/>
            <person name="De La Providencia I."/>
            <person name="Hainaut M."/>
            <person name="Kuo A."/>
            <person name="Kohler A."/>
            <person name="Murat C."/>
            <person name="Tang N."/>
            <person name="Roy S."/>
            <person name="Loubradou J."/>
            <person name="Henrissat B."/>
            <person name="Grigoriev I.V."/>
            <person name="Corradi N."/>
            <person name="Roux C."/>
            <person name="Martin F.M."/>
        </authorList>
    </citation>
    <scope>NUCLEOTIDE SEQUENCE [LARGE SCALE GENOMIC DNA]</scope>
    <source>
        <strain evidence="2 3">DAOM 194757</strain>
    </source>
</reference>
<feature type="region of interest" description="Disordered" evidence="1">
    <location>
        <begin position="247"/>
        <end position="278"/>
    </location>
</feature>
<feature type="compositionally biased region" description="Polar residues" evidence="1">
    <location>
        <begin position="1"/>
        <end position="44"/>
    </location>
</feature>
<feature type="compositionally biased region" description="Polar residues" evidence="1">
    <location>
        <begin position="247"/>
        <end position="264"/>
    </location>
</feature>
<comment type="caution">
    <text evidence="2">The sequence shown here is derived from an EMBL/GenBank/DDBJ whole genome shotgun (WGS) entry which is preliminary data.</text>
</comment>
<proteinExistence type="predicted"/>
<dbReference type="OrthoDB" id="2478378at2759"/>
<accession>A0A397UG64</accession>
<dbReference type="Proteomes" id="UP000266673">
    <property type="component" value="Unassembled WGS sequence"/>
</dbReference>
<name>A0A397UG64_9GLOM</name>
<dbReference type="AlphaFoldDB" id="A0A397UG64"/>
<keyword evidence="3" id="KW-1185">Reference proteome</keyword>